<dbReference type="AlphaFoldDB" id="A0A8E1WL37"/>
<evidence type="ECO:0000313" key="1">
    <source>
        <dbReference type="EMBL" id="MBB6469949.1"/>
    </source>
</evidence>
<accession>A0A8E1WL37</accession>
<dbReference type="SUPFAM" id="SSF47413">
    <property type="entry name" value="lambda repressor-like DNA-binding domains"/>
    <property type="match status" value="1"/>
</dbReference>
<sequence length="101" mass="11135">MMPEVSSSRMDEDNTPGNIVLTSEHVRAARALLRWDQKTLAEKSKVSVPTIKRLEPIAGPLKANKVTRDALQRTLEQAGVEFIPENGGGVGVRLTHNYRKG</sequence>
<name>A0A8E1WL37_9HYPH</name>
<comment type="caution">
    <text evidence="1">The sequence shown here is derived from an EMBL/GenBank/DDBJ whole genome shotgun (WGS) entry which is preliminary data.</text>
</comment>
<dbReference type="EMBL" id="JACHGI010000020">
    <property type="protein sequence ID" value="MBB6469949.1"/>
    <property type="molecule type" value="Genomic_DNA"/>
</dbReference>
<organism evidence="1 2">
    <name type="scientific">Aminobacter carboxidus</name>
    <dbReference type="NCBI Taxonomy" id="376165"/>
    <lineage>
        <taxon>Bacteria</taxon>
        <taxon>Pseudomonadati</taxon>
        <taxon>Pseudomonadota</taxon>
        <taxon>Alphaproteobacteria</taxon>
        <taxon>Hyphomicrobiales</taxon>
        <taxon>Phyllobacteriaceae</taxon>
        <taxon>Aminobacter</taxon>
    </lineage>
</organism>
<dbReference type="GO" id="GO:0003677">
    <property type="term" value="F:DNA binding"/>
    <property type="evidence" value="ECO:0007669"/>
    <property type="project" value="InterPro"/>
</dbReference>
<dbReference type="Proteomes" id="UP000532373">
    <property type="component" value="Unassembled WGS sequence"/>
</dbReference>
<protein>
    <submittedName>
        <fullName evidence="1">Ribosome-binding protein aMBF1 (Putative translation factor)</fullName>
    </submittedName>
</protein>
<reference evidence="1 2" key="1">
    <citation type="submission" date="2020-08" db="EMBL/GenBank/DDBJ databases">
        <title>Genomic Encyclopedia of Type Strains, Phase IV (KMG-IV): sequencing the most valuable type-strain genomes for metagenomic binning, comparative biology and taxonomic classification.</title>
        <authorList>
            <person name="Goeker M."/>
        </authorList>
    </citation>
    <scope>NUCLEOTIDE SEQUENCE [LARGE SCALE GENOMIC DNA]</scope>
    <source>
        <strain evidence="1 2">DSM 17454</strain>
    </source>
</reference>
<gene>
    <name evidence="1" type="ORF">HNQ96_005843</name>
</gene>
<dbReference type="Gene3D" id="1.10.260.40">
    <property type="entry name" value="lambda repressor-like DNA-binding domains"/>
    <property type="match status" value="1"/>
</dbReference>
<dbReference type="InterPro" id="IPR010982">
    <property type="entry name" value="Lambda_DNA-bd_dom_sf"/>
</dbReference>
<proteinExistence type="predicted"/>
<evidence type="ECO:0000313" key="2">
    <source>
        <dbReference type="Proteomes" id="UP000532373"/>
    </source>
</evidence>